<protein>
    <submittedName>
        <fullName evidence="1">Uncharacterized protein</fullName>
    </submittedName>
</protein>
<comment type="caution">
    <text evidence="1">The sequence shown here is derived from an EMBL/GenBank/DDBJ whole genome shotgun (WGS) entry which is preliminary data.</text>
</comment>
<proteinExistence type="predicted"/>
<organism evidence="1 2">
    <name type="scientific">Alteromonas lipolytica</name>
    <dbReference type="NCBI Taxonomy" id="1856405"/>
    <lineage>
        <taxon>Bacteria</taxon>
        <taxon>Pseudomonadati</taxon>
        <taxon>Pseudomonadota</taxon>
        <taxon>Gammaproteobacteria</taxon>
        <taxon>Alteromonadales</taxon>
        <taxon>Alteromonadaceae</taxon>
        <taxon>Alteromonas/Salinimonas group</taxon>
        <taxon>Alteromonas</taxon>
    </lineage>
</organism>
<dbReference type="STRING" id="1856405.BFC17_14640"/>
<reference evidence="1 2" key="1">
    <citation type="submission" date="2016-09" db="EMBL/GenBank/DDBJ databases">
        <title>Alteromonas lipolytica, a new species isolated from sea water.</title>
        <authorList>
            <person name="Wu Y.-H."/>
            <person name="Cheng H."/>
            <person name="Xu X.-W."/>
        </authorList>
    </citation>
    <scope>NUCLEOTIDE SEQUENCE [LARGE SCALE GENOMIC DNA]</scope>
    <source>
        <strain evidence="1 2">JW12</strain>
    </source>
</reference>
<sequence length="328" mass="37578">MKTLERAKAQKSLSKIESGDFDENDVDNIFTRLRAYCRGHKIFHEVSHFVAHNDERDRGLTFESLESVYLNVKFFLEYASPKKPLDIRKPFPLYIKKLLSFQADKCADVELKKKFNVSRDRLKKRIDSIFAEDKKKQVAYLRKPKVSEDNFKAIQHLLGFISTRPAFSQEQLISEFIAVLEANKLQFNEEALRKHSGRITACVLLLINDAEFKVSPHKSGYCKVSCEQPSVSYKQTFVDKDGNPVEREESHGNLLLTGHVILDKDGKDLTIAFAIMDTELPAEDWCDESMFYIEPLSEKAPSFLQKKINFEPSLCLNSEGKLGILGTD</sequence>
<dbReference type="Proteomes" id="UP000176037">
    <property type="component" value="Unassembled WGS sequence"/>
</dbReference>
<name>A0A1E8FFV9_9ALTE</name>
<dbReference type="EMBL" id="MJIC01000010">
    <property type="protein sequence ID" value="OFI34810.1"/>
    <property type="molecule type" value="Genomic_DNA"/>
</dbReference>
<accession>A0A1E8FFV9</accession>
<keyword evidence="2" id="KW-1185">Reference proteome</keyword>
<dbReference type="OrthoDB" id="7032183at2"/>
<evidence type="ECO:0000313" key="2">
    <source>
        <dbReference type="Proteomes" id="UP000176037"/>
    </source>
</evidence>
<dbReference type="AlphaFoldDB" id="A0A1E8FFV9"/>
<dbReference type="RefSeq" id="WP_070175728.1">
    <property type="nucleotide sequence ID" value="NZ_BMJR01000001.1"/>
</dbReference>
<gene>
    <name evidence="1" type="ORF">BFC17_14640</name>
</gene>
<evidence type="ECO:0000313" key="1">
    <source>
        <dbReference type="EMBL" id="OFI34810.1"/>
    </source>
</evidence>